<protein>
    <recommendedName>
        <fullName evidence="3">PepSY domain-containing protein</fullName>
    </recommendedName>
</protein>
<accession>A0ABV9Z945</accession>
<comment type="caution">
    <text evidence="1">The sequence shown here is derived from an EMBL/GenBank/DDBJ whole genome shotgun (WGS) entry which is preliminary data.</text>
</comment>
<sequence>MAISTCSTARHGARCRISFGRAHARTHVLLLVHDRDIRVVNATTGELIRELVLDPTRDYQPTRPRTHETPNP</sequence>
<organism evidence="1 2">
    <name type="scientific">Actinomycetospora rhizophila</name>
    <dbReference type="NCBI Taxonomy" id="1416876"/>
    <lineage>
        <taxon>Bacteria</taxon>
        <taxon>Bacillati</taxon>
        <taxon>Actinomycetota</taxon>
        <taxon>Actinomycetes</taxon>
        <taxon>Pseudonocardiales</taxon>
        <taxon>Pseudonocardiaceae</taxon>
        <taxon>Actinomycetospora</taxon>
    </lineage>
</organism>
<name>A0ABV9Z945_9PSEU</name>
<evidence type="ECO:0000313" key="2">
    <source>
        <dbReference type="Proteomes" id="UP001596175"/>
    </source>
</evidence>
<evidence type="ECO:0000313" key="1">
    <source>
        <dbReference type="EMBL" id="MFC5136727.1"/>
    </source>
</evidence>
<dbReference type="Proteomes" id="UP001596175">
    <property type="component" value="Unassembled WGS sequence"/>
</dbReference>
<evidence type="ECO:0008006" key="3">
    <source>
        <dbReference type="Google" id="ProtNLM"/>
    </source>
</evidence>
<reference evidence="2" key="1">
    <citation type="journal article" date="2019" name="Int. J. Syst. Evol. Microbiol.">
        <title>The Global Catalogue of Microorganisms (GCM) 10K type strain sequencing project: providing services to taxonomists for standard genome sequencing and annotation.</title>
        <authorList>
            <consortium name="The Broad Institute Genomics Platform"/>
            <consortium name="The Broad Institute Genome Sequencing Center for Infectious Disease"/>
            <person name="Wu L."/>
            <person name="Ma J."/>
        </authorList>
    </citation>
    <scope>NUCLEOTIDE SEQUENCE [LARGE SCALE GENOMIC DNA]</scope>
    <source>
        <strain evidence="2">XZYJ18</strain>
    </source>
</reference>
<keyword evidence="2" id="KW-1185">Reference proteome</keyword>
<dbReference type="EMBL" id="JBHSKG010000001">
    <property type="protein sequence ID" value="MFC5136727.1"/>
    <property type="molecule type" value="Genomic_DNA"/>
</dbReference>
<gene>
    <name evidence="1" type="ORF">ACFPK1_00650</name>
</gene>
<dbReference type="RefSeq" id="WP_378019563.1">
    <property type="nucleotide sequence ID" value="NZ_JBHSKG010000001.1"/>
</dbReference>
<proteinExistence type="predicted"/>